<dbReference type="InterPro" id="IPR035500">
    <property type="entry name" value="NHR-like_dom_sf"/>
</dbReference>
<dbReference type="SUPFAM" id="SSF57716">
    <property type="entry name" value="Glucocorticoid receptor-like (DNA-binding domain)"/>
    <property type="match status" value="1"/>
</dbReference>
<evidence type="ECO:0000256" key="1">
    <source>
        <dbReference type="ARBA" id="ARBA00022723"/>
    </source>
</evidence>
<dbReference type="Gene3D" id="1.10.565.10">
    <property type="entry name" value="Retinoid X Receptor"/>
    <property type="match status" value="1"/>
</dbReference>
<dbReference type="CDD" id="cd07156">
    <property type="entry name" value="NR_DBD_VDR_like"/>
    <property type="match status" value="1"/>
</dbReference>
<feature type="domain" description="NR LBD" evidence="12">
    <location>
        <begin position="168"/>
        <end position="425"/>
    </location>
</feature>
<dbReference type="GO" id="GO:0045944">
    <property type="term" value="P:positive regulation of transcription by RNA polymerase II"/>
    <property type="evidence" value="ECO:0007669"/>
    <property type="project" value="TreeGrafter"/>
</dbReference>
<accession>Q4S0H1</accession>
<evidence type="ECO:0000259" key="12">
    <source>
        <dbReference type="PROSITE" id="PS51843"/>
    </source>
</evidence>
<evidence type="ECO:0000256" key="7">
    <source>
        <dbReference type="ARBA" id="ARBA00023170"/>
    </source>
</evidence>
<keyword evidence="1 9" id="KW-0479">Metal-binding</keyword>
<dbReference type="SUPFAM" id="SSF48508">
    <property type="entry name" value="Nuclear receptor ligand-binding domain"/>
    <property type="match status" value="1"/>
</dbReference>
<keyword evidence="6 9" id="KW-0804">Transcription</keyword>
<reference evidence="13" key="1">
    <citation type="journal article" date="2004" name="Nature">
        <title>Genome duplication in the teleost fish Tetraodon nigroviridis reveals the early vertebrate proto-karyotype.</title>
        <authorList>
            <person name="Jaillon O."/>
            <person name="Aury J.-M."/>
            <person name="Brunet F."/>
            <person name="Petit J.-L."/>
            <person name="Stange-Thomann N."/>
            <person name="Mauceli E."/>
            <person name="Bouneau L."/>
            <person name="Fischer C."/>
            <person name="Ozouf-Costaz C."/>
            <person name="Bernot A."/>
            <person name="Nicaud S."/>
            <person name="Jaffe D."/>
            <person name="Fisher S."/>
            <person name="Lutfalla G."/>
            <person name="Dossat C."/>
            <person name="Segurens B."/>
            <person name="Dasilva C."/>
            <person name="Salanoubat M."/>
            <person name="Levy M."/>
            <person name="Boudet N."/>
            <person name="Castellano S."/>
            <person name="Anthouard V."/>
            <person name="Jubin C."/>
            <person name="Castelli V."/>
            <person name="Katinka M."/>
            <person name="Vacherie B."/>
            <person name="Biemont C."/>
            <person name="Skalli Z."/>
            <person name="Cattolico L."/>
            <person name="Poulain J."/>
            <person name="De Berardinis V."/>
            <person name="Cruaud C."/>
            <person name="Duprat S."/>
            <person name="Brottier P."/>
            <person name="Coutanceau J.-P."/>
            <person name="Gouzy J."/>
            <person name="Parra G."/>
            <person name="Lardier G."/>
            <person name="Chapple C."/>
            <person name="McKernan K.J."/>
            <person name="McEwan P."/>
            <person name="Bosak S."/>
            <person name="Kellis M."/>
            <person name="Volff J.-N."/>
            <person name="Guigo R."/>
            <person name="Zody M.C."/>
            <person name="Mesirov J."/>
            <person name="Lindblad-Toh K."/>
            <person name="Birren B."/>
            <person name="Nusbaum C."/>
            <person name="Kahn D."/>
            <person name="Robinson-Rechavi M."/>
            <person name="Laudet V."/>
            <person name="Schachter V."/>
            <person name="Quetier F."/>
            <person name="Saurin W."/>
            <person name="Scarpelli C."/>
            <person name="Wincker P."/>
            <person name="Lander E.S."/>
            <person name="Weissenbach J."/>
            <person name="Roest Crollius H."/>
        </authorList>
    </citation>
    <scope>NUCLEOTIDE SEQUENCE [LARGE SCALE GENOMIC DNA]</scope>
</reference>
<keyword evidence="2 9" id="KW-0863">Zinc-finger</keyword>
<dbReference type="GO" id="GO:0000978">
    <property type="term" value="F:RNA polymerase II cis-regulatory region sequence-specific DNA binding"/>
    <property type="evidence" value="ECO:0007669"/>
    <property type="project" value="TreeGrafter"/>
</dbReference>
<evidence type="ECO:0000256" key="10">
    <source>
        <dbReference type="SAM" id="MobiDB-lite"/>
    </source>
</evidence>
<dbReference type="OrthoDB" id="6355676at2759"/>
<dbReference type="GO" id="GO:0008270">
    <property type="term" value="F:zinc ion binding"/>
    <property type="evidence" value="ECO:0007669"/>
    <property type="project" value="UniProtKB-KW"/>
</dbReference>
<dbReference type="InterPro" id="IPR013088">
    <property type="entry name" value="Znf_NHR/GATA"/>
</dbReference>
<dbReference type="GO" id="GO:0030154">
    <property type="term" value="P:cell differentiation"/>
    <property type="evidence" value="ECO:0007669"/>
    <property type="project" value="TreeGrafter"/>
</dbReference>
<protein>
    <submittedName>
        <fullName evidence="13">(spotted green pufferfish) hypothetical protein</fullName>
    </submittedName>
</protein>
<dbReference type="Pfam" id="PF00104">
    <property type="entry name" value="Hormone_recep"/>
    <property type="match status" value="1"/>
</dbReference>
<sequence length="425" mass="48168">GGQGCGVCGDQARGYHFNAWTCEGCKGFFRRAIKRTVQLYCPFLNKCSITKKNRRQCQACRLRKCQAIGMRQEMVMSEEEIVERRIRLRRRKVLSAPVQLSSQQEETIRELVCSHRKTFDPAFYRFTLFHRPKVRVGFSSGFSQPMDRNIFTVGDSSRSGDAPSAVGPLSPSCSSLPSVPPRGETQQSREGEEARRAGVFTALPHVTDLTTYMIHDIIAFSKSLTHFKSLLIGDQMALLKGATFEVMEIRFNMVFNTKTGVWECGHATYCIEDAVRAGFQPLLLEPLLRFHHTLRNLGLEEEEYVLMQAMSLFSPGRTRSAPLVSDGPQGWFVSTPLQSVCFKLSDRSGVQEHGVIDRIHENMALTLKTRIDSKRTGPEKRMLYPKVLACLTEMRTLTQEYSKQILQIQDIQPNVMPPLMVEMIS</sequence>
<evidence type="ECO:0000256" key="6">
    <source>
        <dbReference type="ARBA" id="ARBA00023163"/>
    </source>
</evidence>
<feature type="region of interest" description="Disordered" evidence="10">
    <location>
        <begin position="152"/>
        <end position="196"/>
    </location>
</feature>
<organism evidence="13">
    <name type="scientific">Tetraodon nigroviridis</name>
    <name type="common">Spotted green pufferfish</name>
    <name type="synonym">Chelonodon nigroviridis</name>
    <dbReference type="NCBI Taxonomy" id="99883"/>
    <lineage>
        <taxon>Eukaryota</taxon>
        <taxon>Metazoa</taxon>
        <taxon>Chordata</taxon>
        <taxon>Craniata</taxon>
        <taxon>Vertebrata</taxon>
        <taxon>Euteleostomi</taxon>
        <taxon>Actinopterygii</taxon>
        <taxon>Neopterygii</taxon>
        <taxon>Teleostei</taxon>
        <taxon>Neoteleostei</taxon>
        <taxon>Acanthomorphata</taxon>
        <taxon>Eupercaria</taxon>
        <taxon>Tetraodontiformes</taxon>
        <taxon>Tetradontoidea</taxon>
        <taxon>Tetraodontidae</taxon>
        <taxon>Tetraodon</taxon>
    </lineage>
</organism>
<dbReference type="SMART" id="SM00399">
    <property type="entry name" value="ZnF_C4"/>
    <property type="match status" value="1"/>
</dbReference>
<dbReference type="PRINTS" id="PR00398">
    <property type="entry name" value="STRDHORMONER"/>
</dbReference>
<dbReference type="InterPro" id="IPR001628">
    <property type="entry name" value="Znf_hrmn_rcpt"/>
</dbReference>
<keyword evidence="8 9" id="KW-0539">Nucleus</keyword>
<evidence type="ECO:0000313" key="13">
    <source>
        <dbReference type="EMBL" id="CAG05861.1"/>
    </source>
</evidence>
<dbReference type="PANTHER" id="PTHR24082:SF39">
    <property type="entry name" value="NUCLEAR RECEPTOR SUBFAMILY 1 GROUP I MEMBER 2"/>
    <property type="match status" value="1"/>
</dbReference>
<feature type="non-terminal residue" evidence="13">
    <location>
        <position position="1"/>
    </location>
</feature>
<evidence type="ECO:0000259" key="11">
    <source>
        <dbReference type="PROSITE" id="PS51030"/>
    </source>
</evidence>
<dbReference type="Pfam" id="PF00105">
    <property type="entry name" value="zf-C4"/>
    <property type="match status" value="1"/>
</dbReference>
<dbReference type="InterPro" id="IPR001723">
    <property type="entry name" value="Nuclear_hrmn_rcpt"/>
</dbReference>
<dbReference type="PROSITE" id="PS00031">
    <property type="entry name" value="NUCLEAR_REC_DBD_1"/>
    <property type="match status" value="1"/>
</dbReference>
<dbReference type="EMBL" id="CAAE01014781">
    <property type="protein sequence ID" value="CAG05861.1"/>
    <property type="molecule type" value="Genomic_DNA"/>
</dbReference>
<dbReference type="CDD" id="cd06934">
    <property type="entry name" value="NR_LBD_PXR_like"/>
    <property type="match status" value="1"/>
</dbReference>
<reference evidence="13" key="2">
    <citation type="submission" date="2004-02" db="EMBL/GenBank/DDBJ databases">
        <authorList>
            <consortium name="Genoscope"/>
            <consortium name="Whitehead Institute Centre for Genome Research"/>
        </authorList>
    </citation>
    <scope>NUCLEOTIDE SEQUENCE</scope>
</reference>
<evidence type="ECO:0000256" key="8">
    <source>
        <dbReference type="ARBA" id="ARBA00023242"/>
    </source>
</evidence>
<feature type="domain" description="Nuclear receptor" evidence="11">
    <location>
        <begin position="2"/>
        <end position="77"/>
    </location>
</feature>
<dbReference type="PROSITE" id="PS51030">
    <property type="entry name" value="NUCLEAR_REC_DBD_2"/>
    <property type="match status" value="1"/>
</dbReference>
<dbReference type="AlphaFoldDB" id="Q4S0H1"/>
<feature type="compositionally biased region" description="Basic and acidic residues" evidence="10">
    <location>
        <begin position="187"/>
        <end position="196"/>
    </location>
</feature>
<keyword evidence="7 9" id="KW-0675">Receptor</keyword>
<evidence type="ECO:0000256" key="2">
    <source>
        <dbReference type="ARBA" id="ARBA00022771"/>
    </source>
</evidence>
<dbReference type="KEGG" id="tng:GSTEN00026021G001"/>
<evidence type="ECO:0000256" key="4">
    <source>
        <dbReference type="ARBA" id="ARBA00023015"/>
    </source>
</evidence>
<dbReference type="GO" id="GO:0000122">
    <property type="term" value="P:negative regulation of transcription by RNA polymerase II"/>
    <property type="evidence" value="ECO:0007669"/>
    <property type="project" value="TreeGrafter"/>
</dbReference>
<dbReference type="PROSITE" id="PS51843">
    <property type="entry name" value="NR_LBD"/>
    <property type="match status" value="1"/>
</dbReference>
<dbReference type="InterPro" id="IPR000536">
    <property type="entry name" value="Nucl_hrmn_rcpt_lig-bd"/>
</dbReference>
<keyword evidence="5 9" id="KW-0238">DNA-binding</keyword>
<evidence type="ECO:0000256" key="5">
    <source>
        <dbReference type="ARBA" id="ARBA00023125"/>
    </source>
</evidence>
<keyword evidence="3 9" id="KW-0862">Zinc</keyword>
<dbReference type="Gene3D" id="3.30.50.10">
    <property type="entry name" value="Erythroid Transcription Factor GATA-1, subunit A"/>
    <property type="match status" value="1"/>
</dbReference>
<name>Q4S0H1_TETNG</name>
<dbReference type="GO" id="GO:0005634">
    <property type="term" value="C:nucleus"/>
    <property type="evidence" value="ECO:0007669"/>
    <property type="project" value="UniProtKB-SubCell"/>
</dbReference>
<dbReference type="SMART" id="SM00430">
    <property type="entry name" value="HOLI"/>
    <property type="match status" value="1"/>
</dbReference>
<comment type="similarity">
    <text evidence="9">Belongs to the nuclear hormone receptor family.</text>
</comment>
<gene>
    <name evidence="13" type="ORF">GSTENG00026021001</name>
</gene>
<dbReference type="InterPro" id="IPR050234">
    <property type="entry name" value="Nuclear_hormone_rcpt_NR1"/>
</dbReference>
<comment type="caution">
    <text evidence="13">The sequence shown here is derived from an EMBL/GenBank/DDBJ whole genome shotgun (WGS) entry which is preliminary data.</text>
</comment>
<dbReference type="GO" id="GO:0004879">
    <property type="term" value="F:nuclear receptor activity"/>
    <property type="evidence" value="ECO:0007669"/>
    <property type="project" value="TreeGrafter"/>
</dbReference>
<evidence type="ECO:0000256" key="9">
    <source>
        <dbReference type="RuleBase" id="RU004334"/>
    </source>
</evidence>
<evidence type="ECO:0000256" key="3">
    <source>
        <dbReference type="ARBA" id="ARBA00022833"/>
    </source>
</evidence>
<comment type="subcellular location">
    <subcellularLocation>
        <location evidence="9">Nucleus</location>
    </subcellularLocation>
</comment>
<keyword evidence="4 9" id="KW-0805">Transcription regulation</keyword>
<feature type="non-terminal residue" evidence="13">
    <location>
        <position position="425"/>
    </location>
</feature>
<dbReference type="PANTHER" id="PTHR24082">
    <property type="entry name" value="NUCLEAR HORMONE RECEPTOR"/>
    <property type="match status" value="1"/>
</dbReference>
<proteinExistence type="inferred from homology"/>
<feature type="compositionally biased region" description="Low complexity" evidence="10">
    <location>
        <begin position="168"/>
        <end position="177"/>
    </location>
</feature>
<dbReference type="PRINTS" id="PR00047">
    <property type="entry name" value="STROIDFINGER"/>
</dbReference>